<keyword evidence="1" id="KW-0732">Signal</keyword>
<protein>
    <submittedName>
        <fullName evidence="3">DUF4232 domain-containing protein</fullName>
    </submittedName>
</protein>
<dbReference type="EMBL" id="JBEPCV010000044">
    <property type="protein sequence ID" value="MER6908389.1"/>
    <property type="molecule type" value="Genomic_DNA"/>
</dbReference>
<name>A0ABV1VPI7_9ACTN</name>
<gene>
    <name evidence="3" type="ORF">ABT322_32545</name>
</gene>
<reference evidence="3 4" key="1">
    <citation type="submission" date="2024-06" db="EMBL/GenBank/DDBJ databases">
        <title>The Natural Products Discovery Center: Release of the First 8490 Sequenced Strains for Exploring Actinobacteria Biosynthetic Diversity.</title>
        <authorList>
            <person name="Kalkreuter E."/>
            <person name="Kautsar S.A."/>
            <person name="Yang D."/>
            <person name="Bader C.D."/>
            <person name="Teijaro C.N."/>
            <person name="Fluegel L."/>
            <person name="Davis C.M."/>
            <person name="Simpson J.R."/>
            <person name="Lauterbach L."/>
            <person name="Steele A.D."/>
            <person name="Gui C."/>
            <person name="Meng S."/>
            <person name="Li G."/>
            <person name="Viehrig K."/>
            <person name="Ye F."/>
            <person name="Su P."/>
            <person name="Kiefer A.F."/>
            <person name="Nichols A."/>
            <person name="Cepeda A.J."/>
            <person name="Yan W."/>
            <person name="Fan B."/>
            <person name="Jiang Y."/>
            <person name="Adhikari A."/>
            <person name="Zheng C.-J."/>
            <person name="Schuster L."/>
            <person name="Cowan T.M."/>
            <person name="Smanski M.J."/>
            <person name="Chevrette M.G."/>
            <person name="De Carvalho L.P.S."/>
            <person name="Shen B."/>
        </authorList>
    </citation>
    <scope>NUCLEOTIDE SEQUENCE [LARGE SCALE GENOMIC DNA]</scope>
    <source>
        <strain evidence="3 4">NPDC000632</strain>
    </source>
</reference>
<proteinExistence type="predicted"/>
<comment type="caution">
    <text evidence="3">The sequence shown here is derived from an EMBL/GenBank/DDBJ whole genome shotgun (WGS) entry which is preliminary data.</text>
</comment>
<organism evidence="3 4">
    <name type="scientific">Streptomyces flaveolus</name>
    <dbReference type="NCBI Taxonomy" id="67297"/>
    <lineage>
        <taxon>Bacteria</taxon>
        <taxon>Bacillati</taxon>
        <taxon>Actinomycetota</taxon>
        <taxon>Actinomycetes</taxon>
        <taxon>Kitasatosporales</taxon>
        <taxon>Streptomycetaceae</taxon>
        <taxon>Streptomyces</taxon>
    </lineage>
</organism>
<dbReference type="Proteomes" id="UP001490330">
    <property type="component" value="Unassembled WGS sequence"/>
</dbReference>
<evidence type="ECO:0000259" key="2">
    <source>
        <dbReference type="Pfam" id="PF14016"/>
    </source>
</evidence>
<dbReference type="RefSeq" id="WP_350721194.1">
    <property type="nucleotide sequence ID" value="NZ_JBEPCO010000023.1"/>
</dbReference>
<feature type="chain" id="PRO_5045610808" evidence="1">
    <location>
        <begin position="23"/>
        <end position="176"/>
    </location>
</feature>
<evidence type="ECO:0000313" key="4">
    <source>
        <dbReference type="Proteomes" id="UP001490330"/>
    </source>
</evidence>
<feature type="signal peptide" evidence="1">
    <location>
        <begin position="1"/>
        <end position="22"/>
    </location>
</feature>
<accession>A0ABV1VPI7</accession>
<dbReference type="Pfam" id="PF14016">
    <property type="entry name" value="DUF4232"/>
    <property type="match status" value="1"/>
</dbReference>
<keyword evidence="4" id="KW-1185">Reference proteome</keyword>
<dbReference type="InterPro" id="IPR025326">
    <property type="entry name" value="DUF4232"/>
</dbReference>
<evidence type="ECO:0000256" key="1">
    <source>
        <dbReference type="SAM" id="SignalP"/>
    </source>
</evidence>
<feature type="domain" description="DUF4232" evidence="2">
    <location>
        <begin position="46"/>
        <end position="172"/>
    </location>
</feature>
<dbReference type="PROSITE" id="PS51257">
    <property type="entry name" value="PROKAR_LIPOPROTEIN"/>
    <property type="match status" value="1"/>
</dbReference>
<evidence type="ECO:0000313" key="3">
    <source>
        <dbReference type="EMBL" id="MER6908389.1"/>
    </source>
</evidence>
<sequence>MRTIKPAVMAMAAVTAALLLTACDGGGGGDDDAGKSSTDDRGPAACRIGEMGVDIAPSPAPAAGDTGTVSVNLANRGPACTLDGSPAVTLTADGTPAEVPVDEAAVPQRMTLAAQGTATFTLTYVRGGTGGLVVSSAEFALPGADTTHRFPWSYGEVAMKGGAPDATVSAFQRAGD</sequence>